<dbReference type="SUPFAM" id="SSF55874">
    <property type="entry name" value="ATPase domain of HSP90 chaperone/DNA topoisomerase II/histidine kinase"/>
    <property type="match status" value="1"/>
</dbReference>
<feature type="region of interest" description="Disordered" evidence="8">
    <location>
        <begin position="622"/>
        <end position="918"/>
    </location>
</feature>
<evidence type="ECO:0000313" key="12">
    <source>
        <dbReference type="EMBL" id="GAA2601401.1"/>
    </source>
</evidence>
<keyword evidence="13" id="KW-1185">Reference proteome</keyword>
<dbReference type="Pfam" id="PF02518">
    <property type="entry name" value="HATPase_c"/>
    <property type="match status" value="1"/>
</dbReference>
<reference evidence="12 13" key="1">
    <citation type="journal article" date="2019" name="Int. J. Syst. Evol. Microbiol.">
        <title>The Global Catalogue of Microorganisms (GCM) 10K type strain sequencing project: providing services to taxonomists for standard genome sequencing and annotation.</title>
        <authorList>
            <consortium name="The Broad Institute Genomics Platform"/>
            <consortium name="The Broad Institute Genome Sequencing Center for Infectious Disease"/>
            <person name="Wu L."/>
            <person name="Ma J."/>
        </authorList>
    </citation>
    <scope>NUCLEOTIDE SEQUENCE [LARGE SCALE GENOMIC DNA]</scope>
    <source>
        <strain evidence="12 13">JCM 6833</strain>
    </source>
</reference>
<feature type="chain" id="PRO_5046217933" description="histidine kinase" evidence="10">
    <location>
        <begin position="18"/>
        <end position="918"/>
    </location>
</feature>
<proteinExistence type="predicted"/>
<feature type="compositionally biased region" description="Acidic residues" evidence="8">
    <location>
        <begin position="888"/>
        <end position="899"/>
    </location>
</feature>
<feature type="compositionally biased region" description="Acidic residues" evidence="8">
    <location>
        <begin position="754"/>
        <end position="764"/>
    </location>
</feature>
<comment type="catalytic activity">
    <reaction evidence="1">
        <text>ATP + protein L-histidine = ADP + protein N-phospho-L-histidine.</text>
        <dbReference type="EC" id="2.7.13.3"/>
    </reaction>
</comment>
<keyword evidence="10" id="KW-0732">Signal</keyword>
<accession>A0ABN3PUM8</accession>
<feature type="transmembrane region" description="Helical" evidence="9">
    <location>
        <begin position="295"/>
        <end position="318"/>
    </location>
</feature>
<feature type="compositionally biased region" description="Acidic residues" evidence="8">
    <location>
        <begin position="907"/>
        <end position="918"/>
    </location>
</feature>
<dbReference type="InterPro" id="IPR050428">
    <property type="entry name" value="TCS_sensor_his_kinase"/>
</dbReference>
<keyword evidence="6" id="KW-0418">Kinase</keyword>
<feature type="compositionally biased region" description="Basic and acidic residues" evidence="8">
    <location>
        <begin position="775"/>
        <end position="784"/>
    </location>
</feature>
<evidence type="ECO:0000256" key="9">
    <source>
        <dbReference type="SAM" id="Phobius"/>
    </source>
</evidence>
<name>A0ABN3PUM8_9ACTN</name>
<evidence type="ECO:0000256" key="3">
    <source>
        <dbReference type="ARBA" id="ARBA00022553"/>
    </source>
</evidence>
<comment type="caution">
    <text evidence="12">The sequence shown here is derived from an EMBL/GenBank/DDBJ whole genome shotgun (WGS) entry which is preliminary data.</text>
</comment>
<feature type="signal peptide" evidence="10">
    <location>
        <begin position="1"/>
        <end position="17"/>
    </location>
</feature>
<keyword evidence="4" id="KW-0808">Transferase</keyword>
<evidence type="ECO:0000256" key="2">
    <source>
        <dbReference type="ARBA" id="ARBA00012438"/>
    </source>
</evidence>
<feature type="compositionally biased region" description="Basic and acidic residues" evidence="8">
    <location>
        <begin position="874"/>
        <end position="887"/>
    </location>
</feature>
<evidence type="ECO:0000313" key="13">
    <source>
        <dbReference type="Proteomes" id="UP001501509"/>
    </source>
</evidence>
<dbReference type="EMBL" id="BAAATD010000005">
    <property type="protein sequence ID" value="GAA2601401.1"/>
    <property type="molecule type" value="Genomic_DNA"/>
</dbReference>
<dbReference type="Pfam" id="PF08376">
    <property type="entry name" value="NIT"/>
    <property type="match status" value="1"/>
</dbReference>
<keyword evidence="5 9" id="KW-0812">Transmembrane</keyword>
<dbReference type="InterPro" id="IPR005467">
    <property type="entry name" value="His_kinase_dom"/>
</dbReference>
<protein>
    <recommendedName>
        <fullName evidence="2">histidine kinase</fullName>
        <ecNumber evidence="2">2.7.13.3</ecNumber>
    </recommendedName>
</protein>
<dbReference type="InterPro" id="IPR036890">
    <property type="entry name" value="HATPase_C_sf"/>
</dbReference>
<dbReference type="InterPro" id="IPR003594">
    <property type="entry name" value="HATPase_dom"/>
</dbReference>
<evidence type="ECO:0000256" key="5">
    <source>
        <dbReference type="ARBA" id="ARBA00022692"/>
    </source>
</evidence>
<dbReference type="SMART" id="SM00387">
    <property type="entry name" value="HATPase_c"/>
    <property type="match status" value="1"/>
</dbReference>
<organism evidence="12 13">
    <name type="scientific">Actinomadura fulvescens</name>
    <dbReference type="NCBI Taxonomy" id="46160"/>
    <lineage>
        <taxon>Bacteria</taxon>
        <taxon>Bacillati</taxon>
        <taxon>Actinomycetota</taxon>
        <taxon>Actinomycetes</taxon>
        <taxon>Streptosporangiales</taxon>
        <taxon>Thermomonosporaceae</taxon>
        <taxon>Actinomadura</taxon>
    </lineage>
</organism>
<dbReference type="Proteomes" id="UP001501509">
    <property type="component" value="Unassembled WGS sequence"/>
</dbReference>
<feature type="domain" description="Histidine kinase" evidence="11">
    <location>
        <begin position="508"/>
        <end position="613"/>
    </location>
</feature>
<evidence type="ECO:0000259" key="11">
    <source>
        <dbReference type="PROSITE" id="PS50109"/>
    </source>
</evidence>
<sequence length="918" mass="98300">MLLLVPLLSLVALWAFAAGLTLGDALEHRRGETSTSRLTGPLQAGTYALEMERHAAVSLLSAGKSAPREPFDAVRGRTDSALAELRKLAKKEMDEAGDPGSQRIRLLREALKRLETLPATRTSVETHAVNRLRALESYSTMIDALFDFSAKQTPTDDARLHYWASGLVAGSRAMDMVMRESALVAGAAISGGRMNAAEHRHFAGLVAQQEAFWTELRAGLDPEIYARSWAPLFSSTAYTGFKTMEEEVAAATGEIKVNTERWDASSKALLGAFTKSALQDSKLLAADQDAASQGILLRLVVAGGLGLVAVLGSILLSVRFGRGLVSELVGLRAAAQDLAQRRLPDVVARLVRGERIDVAAEAPPIPAGRTAEIAAVAEAFGTVQRTAIEASVGQADLRDGVSRIFLNIARRNQSLLHRQLAMLDSLESRAEADDLDDLFRLDHLTTRMRRHAESLIILSGATPGRGWRQPVRIVDVLRGAVAEVEDYTRVSVMTESEDGLLGAAVTDVVHLLAELVENACAFSPPSTEVRVMAERVGSGFVVEIEDRGLGVRPELLDRINGRLATSPEFDLVDTDQLGLFVVARLAARHDIRVSLRPSPYGGTTAIVLLPHELVVPVEDFDKVPPEEEPAEPKPDVRPDAGVVPLRDVGALRRSNPAPETEDEPEHGEPDPVPASAPQIGAGLYDAPWETVTADSVPAAVPAPPATPAAPVPDPEPPPPPKVTFERPPVTPAPVAQAPAPAPQENPWSAPDEATPTDDTDETDETGTGNPWFDAVKFDEMKGPDRLAAVPSPPASNGTGEGTSAEPSDEDAAKPLETHAGLPRRRRQESLAPQLRAENRRPLPPAVGDSAHGVVARSPEEARSLMSSIQQGWRRGRDDQRPGDRSPEDTDPGDPGDPETNDAKDANSDDSDLTGEEAR</sequence>
<keyword evidence="3" id="KW-0597">Phosphoprotein</keyword>
<dbReference type="InterPro" id="IPR013587">
    <property type="entry name" value="Nitrate/nitrite_sensing"/>
</dbReference>
<evidence type="ECO:0000256" key="1">
    <source>
        <dbReference type="ARBA" id="ARBA00000085"/>
    </source>
</evidence>
<dbReference type="PANTHER" id="PTHR45436">
    <property type="entry name" value="SENSOR HISTIDINE KINASE YKOH"/>
    <property type="match status" value="1"/>
</dbReference>
<dbReference type="EC" id="2.7.13.3" evidence="2"/>
<evidence type="ECO:0000256" key="8">
    <source>
        <dbReference type="SAM" id="MobiDB-lite"/>
    </source>
</evidence>
<keyword evidence="7 9" id="KW-1133">Transmembrane helix</keyword>
<feature type="compositionally biased region" description="Basic and acidic residues" evidence="8">
    <location>
        <begin position="622"/>
        <end position="638"/>
    </location>
</feature>
<dbReference type="Gene3D" id="3.30.565.10">
    <property type="entry name" value="Histidine kinase-like ATPase, C-terminal domain"/>
    <property type="match status" value="1"/>
</dbReference>
<gene>
    <name evidence="12" type="ORF">GCM10010411_38840</name>
</gene>
<dbReference type="PANTHER" id="PTHR45436:SF5">
    <property type="entry name" value="SENSOR HISTIDINE KINASE TRCS"/>
    <property type="match status" value="1"/>
</dbReference>
<evidence type="ECO:0000256" key="7">
    <source>
        <dbReference type="ARBA" id="ARBA00022989"/>
    </source>
</evidence>
<evidence type="ECO:0000256" key="6">
    <source>
        <dbReference type="ARBA" id="ARBA00022777"/>
    </source>
</evidence>
<evidence type="ECO:0000256" key="4">
    <source>
        <dbReference type="ARBA" id="ARBA00022679"/>
    </source>
</evidence>
<feature type="compositionally biased region" description="Pro residues" evidence="8">
    <location>
        <begin position="700"/>
        <end position="721"/>
    </location>
</feature>
<dbReference type="PROSITE" id="PS50109">
    <property type="entry name" value="HIS_KIN"/>
    <property type="match status" value="1"/>
</dbReference>
<feature type="compositionally biased region" description="Low complexity" evidence="8">
    <location>
        <begin position="690"/>
        <end position="699"/>
    </location>
</feature>
<keyword evidence="9" id="KW-0472">Membrane</keyword>
<evidence type="ECO:0000256" key="10">
    <source>
        <dbReference type="SAM" id="SignalP"/>
    </source>
</evidence>